<protein>
    <submittedName>
        <fullName evidence="4">N-acetylglucosamine repressor</fullName>
    </submittedName>
</protein>
<dbReference type="Pfam" id="PF13412">
    <property type="entry name" value="HTH_24"/>
    <property type="match status" value="1"/>
</dbReference>
<evidence type="ECO:0000313" key="4">
    <source>
        <dbReference type="EMBL" id="TLC99385.1"/>
    </source>
</evidence>
<dbReference type="RefSeq" id="WP_027292681.1">
    <property type="nucleotide sequence ID" value="NZ_CABMJZ010000047.1"/>
</dbReference>
<dbReference type="SUPFAM" id="SSF46785">
    <property type="entry name" value="Winged helix' DNA-binding domain"/>
    <property type="match status" value="1"/>
</dbReference>
<accession>A0A4U8QBU9</accession>
<dbReference type="InterPro" id="IPR036388">
    <property type="entry name" value="WH-like_DNA-bd_sf"/>
</dbReference>
<evidence type="ECO:0000256" key="2">
    <source>
        <dbReference type="ARBA" id="ARBA00006479"/>
    </source>
</evidence>
<dbReference type="Proteomes" id="UP000306509">
    <property type="component" value="Unassembled WGS sequence"/>
</dbReference>
<dbReference type="InterPro" id="IPR036390">
    <property type="entry name" value="WH_DNA-bd_sf"/>
</dbReference>
<evidence type="ECO:0000256" key="1">
    <source>
        <dbReference type="ARBA" id="ARBA00002486"/>
    </source>
</evidence>
<dbReference type="SUPFAM" id="SSF53067">
    <property type="entry name" value="Actin-like ATPase domain"/>
    <property type="match status" value="1"/>
</dbReference>
<dbReference type="CDD" id="cd00090">
    <property type="entry name" value="HTH_ARSR"/>
    <property type="match status" value="1"/>
</dbReference>
<dbReference type="InterPro" id="IPR000600">
    <property type="entry name" value="ROK"/>
</dbReference>
<dbReference type="Pfam" id="PF00480">
    <property type="entry name" value="ROK"/>
    <property type="match status" value="1"/>
</dbReference>
<keyword evidence="3" id="KW-0119">Carbohydrate metabolism</keyword>
<dbReference type="Gene3D" id="3.30.420.40">
    <property type="match status" value="2"/>
</dbReference>
<dbReference type="InterPro" id="IPR043129">
    <property type="entry name" value="ATPase_NBD"/>
</dbReference>
<dbReference type="AlphaFoldDB" id="A0A4U8QBU9"/>
<dbReference type="EMBL" id="QGQD01000070">
    <property type="protein sequence ID" value="TLC99385.1"/>
    <property type="molecule type" value="Genomic_DNA"/>
</dbReference>
<comment type="function">
    <text evidence="1">Transcriptional repressor of xylose-utilizing enzymes.</text>
</comment>
<organism evidence="4 5">
    <name type="scientific">Robinsoniella peoriensis</name>
    <dbReference type="NCBI Taxonomy" id="180332"/>
    <lineage>
        <taxon>Bacteria</taxon>
        <taxon>Bacillati</taxon>
        <taxon>Bacillota</taxon>
        <taxon>Clostridia</taxon>
        <taxon>Lachnospirales</taxon>
        <taxon>Lachnospiraceae</taxon>
        <taxon>Robinsoniella</taxon>
    </lineage>
</organism>
<dbReference type="GO" id="GO:0042732">
    <property type="term" value="P:D-xylose metabolic process"/>
    <property type="evidence" value="ECO:0007669"/>
    <property type="project" value="UniProtKB-KW"/>
</dbReference>
<reference evidence="4 5" key="1">
    <citation type="journal article" date="2019" name="Anaerobe">
        <title>Detection of Robinsoniella peoriensis in multiple bone samples of a trauma patient.</title>
        <authorList>
            <person name="Schrottner P."/>
            <person name="Hartwich K."/>
            <person name="Bunk B."/>
            <person name="Schober I."/>
            <person name="Helbig S."/>
            <person name="Rudolph W.W."/>
            <person name="Gunzer F."/>
        </authorList>
    </citation>
    <scope>NUCLEOTIDE SEQUENCE [LARGE SCALE GENOMIC DNA]</scope>
    <source>
        <strain evidence="4 5">DSM 106044</strain>
    </source>
</reference>
<dbReference type="OrthoDB" id="9796533at2"/>
<dbReference type="STRING" id="180332.GCA_000797495_00985"/>
<gene>
    <name evidence="4" type="primary">nagC_6</name>
    <name evidence="4" type="ORF">DSM106044_03836</name>
</gene>
<evidence type="ECO:0000313" key="5">
    <source>
        <dbReference type="Proteomes" id="UP000306509"/>
    </source>
</evidence>
<dbReference type="Gene3D" id="1.10.10.10">
    <property type="entry name" value="Winged helix-like DNA-binding domain superfamily/Winged helix DNA-binding domain"/>
    <property type="match status" value="1"/>
</dbReference>
<comment type="caution">
    <text evidence="4">The sequence shown here is derived from an EMBL/GenBank/DDBJ whole genome shotgun (WGS) entry which is preliminary data.</text>
</comment>
<evidence type="ECO:0000256" key="3">
    <source>
        <dbReference type="ARBA" id="ARBA00022629"/>
    </source>
</evidence>
<dbReference type="PANTHER" id="PTHR18964">
    <property type="entry name" value="ROK (REPRESSOR, ORF, KINASE) FAMILY"/>
    <property type="match status" value="1"/>
</dbReference>
<dbReference type="PANTHER" id="PTHR18964:SF149">
    <property type="entry name" value="BIFUNCTIONAL UDP-N-ACETYLGLUCOSAMINE 2-EPIMERASE_N-ACETYLMANNOSAMINE KINASE"/>
    <property type="match status" value="1"/>
</dbReference>
<proteinExistence type="inferred from homology"/>
<name>A0A4U8QBU9_9FIRM</name>
<keyword evidence="5" id="KW-1185">Reference proteome</keyword>
<sequence>MEKFSLTDIKKMNYSDVYHYIYSNDKCSKQSIANALQMSLPTVTQHLNMLLQEGFIETCGQLQSQIGRKAVAYTITPSARVSIGVEILKNKLTIAVLDLYGHIWFQKICRIPFRDSADYFKEVSTEIRQFILEQEIESKNVLGIAFALQGLVSQDSRNIIYGKILDCTGLSISSFEEHLDYPCRFVHDAECAAMTELWDHPKLSHAVYFSLGYHLGGAIIINGEIQSGRTGRSGTIEHMTLVPGGLPCYCGQMGCMECYCSANALLAGNGDSGNEDLDAFFEAKNAGSREQEDRWVRYLNYLAMAINNLHMVIDSEVILGGHLAPYMNEQDLEYLHARMQKTTAFPEADTFLSLGKRKSSTVATGAALYYIKDFLQNLSGGHDW</sequence>
<comment type="similarity">
    <text evidence="2">Belongs to the ROK (NagC/XylR) family.</text>
</comment>
<dbReference type="InterPro" id="IPR011991">
    <property type="entry name" value="ArsR-like_HTH"/>
</dbReference>
<keyword evidence="3" id="KW-0859">Xylose metabolism</keyword>